<evidence type="ECO:0000313" key="2">
    <source>
        <dbReference type="Proteomes" id="UP000034736"/>
    </source>
</evidence>
<evidence type="ECO:0000313" key="1">
    <source>
        <dbReference type="EMBL" id="KKT41902.1"/>
    </source>
</evidence>
<sequence>MNSAIFKHFREEEFGSLVKVFDDTPTTGNNIGKRLDRWIFEEKGKNKILYQAEIKNWAARAIGGSNVAIDIGIQKLSELIRQNWNHQFLDINKKEKNGINKVFIEMKEKEGLKNKINGKYEKVPLLIIWEAAHPRGENKQWYRYQVNKKYFDFDYCYIFSCSLYLRYLYAKKVKKISLEMTNVERRLLNMNRLFYFKS</sequence>
<dbReference type="EMBL" id="LCHU01000003">
    <property type="protein sequence ID" value="KKT41902.1"/>
    <property type="molecule type" value="Genomic_DNA"/>
</dbReference>
<dbReference type="AlphaFoldDB" id="A0A0G1JD01"/>
<reference evidence="1 2" key="1">
    <citation type="journal article" date="2015" name="Nature">
        <title>rRNA introns, odd ribosomes, and small enigmatic genomes across a large radiation of phyla.</title>
        <authorList>
            <person name="Brown C.T."/>
            <person name="Hug L.A."/>
            <person name="Thomas B.C."/>
            <person name="Sharon I."/>
            <person name="Castelle C.J."/>
            <person name="Singh A."/>
            <person name="Wilkins M.J."/>
            <person name="Williams K.H."/>
            <person name="Banfield J.F."/>
        </authorList>
    </citation>
    <scope>NUCLEOTIDE SEQUENCE [LARGE SCALE GENOMIC DNA]</scope>
</reference>
<dbReference type="STRING" id="1618647.UW30_C0003G0002"/>
<dbReference type="Proteomes" id="UP000034736">
    <property type="component" value="Unassembled WGS sequence"/>
</dbReference>
<proteinExistence type="predicted"/>
<accession>A0A0G1JD01</accession>
<comment type="caution">
    <text evidence="1">The sequence shown here is derived from an EMBL/GenBank/DDBJ whole genome shotgun (WGS) entry which is preliminary data.</text>
</comment>
<organism evidence="1 2">
    <name type="scientific">Candidatus Giovannonibacteria bacterium GW2011_GWA2_44_13b</name>
    <dbReference type="NCBI Taxonomy" id="1618647"/>
    <lineage>
        <taxon>Bacteria</taxon>
        <taxon>Candidatus Giovannoniibacteriota</taxon>
    </lineage>
</organism>
<gene>
    <name evidence="1" type="ORF">UW30_C0003G0002</name>
</gene>
<protein>
    <submittedName>
        <fullName evidence="1">Uncharacterized protein</fullName>
    </submittedName>
</protein>
<name>A0A0G1JD01_9BACT</name>